<feature type="region of interest" description="Disordered" evidence="1">
    <location>
        <begin position="1"/>
        <end position="48"/>
    </location>
</feature>
<gene>
    <name evidence="2" type="ORF">L202_04975</name>
</gene>
<evidence type="ECO:0000313" key="2">
    <source>
        <dbReference type="EMBL" id="ODN77861.1"/>
    </source>
</evidence>
<reference evidence="2 3" key="1">
    <citation type="submission" date="2016-06" db="EMBL/GenBank/DDBJ databases">
        <title>Evolution of pathogenesis and genome organization in the Tremellales.</title>
        <authorList>
            <person name="Cuomo C."/>
            <person name="Litvintseva A."/>
            <person name="Heitman J."/>
            <person name="Chen Y."/>
            <person name="Sun S."/>
            <person name="Springer D."/>
            <person name="Dromer F."/>
            <person name="Young S."/>
            <person name="Zeng Q."/>
            <person name="Chapman S."/>
            <person name="Gujja S."/>
            <person name="Saif S."/>
            <person name="Birren B."/>
        </authorList>
    </citation>
    <scope>NUCLEOTIDE SEQUENCE [LARGE SCALE GENOMIC DNA]</scope>
    <source>
        <strain evidence="2 3">CBS 6039</strain>
    </source>
</reference>
<proteinExistence type="predicted"/>
<keyword evidence="3" id="KW-1185">Reference proteome</keyword>
<feature type="region of interest" description="Disordered" evidence="1">
    <location>
        <begin position="140"/>
        <end position="228"/>
    </location>
</feature>
<evidence type="ECO:0000313" key="3">
    <source>
        <dbReference type="Proteomes" id="UP000094065"/>
    </source>
</evidence>
<feature type="region of interest" description="Disordered" evidence="1">
    <location>
        <begin position="103"/>
        <end position="128"/>
    </location>
</feature>
<sequence>MSSSNMSFTPISPSTPADNSAEPLIDKSELPTIELSFSSGPNGAWDDRELINAANSAMKEFHTHHPGPGSWLDKATAAMAVGKPLPGANDYGTAWYTASTPVVQNPPAAAAPPKKKRKTNTNKTINPYDPAATAYISQTNVSTPISGPSNANARAESPSFQPPSPGGTEDADAKRAEEDAEDAEWGYVEEDWEEEEGDWEGDGQEWEGEAAQGAPQAPPAYGVQSADGVSREEALGHAMTAQYWAGYWMGVAQAKGGESAKPRRRKCKENGSGERELGATSSEQAPPANMIISRHQYDGVNGLKQVKSSPLAKYVCNPLMWGAADCLKVRTSTGEAPKALFMSRIGIENEDAYATPSISAYLEAHVDVFSPHPDGNGEQIKYFLSVIRKKVAIYIAQRNGSRGIARGKVKKELRKGNRFLVTVIEEVLGASSKDFVHIEASVEDEETTTPIFKSSRPSPRSVREDSMLSVDEVKVLLHRPSCEPLI</sequence>
<dbReference type="GeneID" id="30156284"/>
<dbReference type="OrthoDB" id="197400at2759"/>
<accession>A0A1E3HR05</accession>
<protein>
    <submittedName>
        <fullName evidence="2">Uncharacterized protein</fullName>
    </submittedName>
</protein>
<dbReference type="Proteomes" id="UP000094065">
    <property type="component" value="Unassembled WGS sequence"/>
</dbReference>
<comment type="caution">
    <text evidence="2">The sequence shown here is derived from an EMBL/GenBank/DDBJ whole genome shotgun (WGS) entry which is preliminary data.</text>
</comment>
<evidence type="ECO:0000256" key="1">
    <source>
        <dbReference type="SAM" id="MobiDB-lite"/>
    </source>
</evidence>
<feature type="compositionally biased region" description="Polar residues" evidence="1">
    <location>
        <begin position="1"/>
        <end position="18"/>
    </location>
</feature>
<dbReference type="RefSeq" id="XP_018993097.1">
    <property type="nucleotide sequence ID" value="XM_019139154.1"/>
</dbReference>
<feature type="compositionally biased region" description="Polar residues" evidence="1">
    <location>
        <begin position="140"/>
        <end position="152"/>
    </location>
</feature>
<organism evidence="2 3">
    <name type="scientific">Cryptococcus amylolentus CBS 6039</name>
    <dbReference type="NCBI Taxonomy" id="1295533"/>
    <lineage>
        <taxon>Eukaryota</taxon>
        <taxon>Fungi</taxon>
        <taxon>Dikarya</taxon>
        <taxon>Basidiomycota</taxon>
        <taxon>Agaricomycotina</taxon>
        <taxon>Tremellomycetes</taxon>
        <taxon>Tremellales</taxon>
        <taxon>Cryptococcaceae</taxon>
        <taxon>Cryptococcus</taxon>
    </lineage>
</organism>
<feature type="region of interest" description="Disordered" evidence="1">
    <location>
        <begin position="258"/>
        <end position="288"/>
    </location>
</feature>
<name>A0A1E3HR05_9TREE</name>
<feature type="compositionally biased region" description="Basic and acidic residues" evidence="1">
    <location>
        <begin position="268"/>
        <end position="277"/>
    </location>
</feature>
<feature type="compositionally biased region" description="Acidic residues" evidence="1">
    <location>
        <begin position="178"/>
        <end position="208"/>
    </location>
</feature>
<dbReference type="AlphaFoldDB" id="A0A1E3HR05"/>
<dbReference type="EMBL" id="AWGJ01000007">
    <property type="protein sequence ID" value="ODN77861.1"/>
    <property type="molecule type" value="Genomic_DNA"/>
</dbReference>